<keyword evidence="5 9" id="KW-0812">Transmembrane</keyword>
<keyword evidence="8 11" id="KW-0472">Membrane</keyword>
<evidence type="ECO:0000256" key="2">
    <source>
        <dbReference type="ARBA" id="ARBA00022448"/>
    </source>
</evidence>
<reference evidence="17 18" key="1">
    <citation type="submission" date="2023-06" db="EMBL/GenBank/DDBJ databases">
        <title>Actinomycetospora Odt1-22.</title>
        <authorList>
            <person name="Supong K."/>
        </authorList>
    </citation>
    <scope>NUCLEOTIDE SEQUENCE [LARGE SCALE GENOMIC DNA]</scope>
    <source>
        <strain evidence="17 18">Odt1-22</strain>
    </source>
</reference>
<dbReference type="PANTHER" id="PTHR43373">
    <property type="entry name" value="NA(+)/H(+) ANTIPORTER SUBUNIT"/>
    <property type="match status" value="1"/>
</dbReference>
<evidence type="ECO:0000256" key="6">
    <source>
        <dbReference type="ARBA" id="ARBA00022989"/>
    </source>
</evidence>
<evidence type="ECO:0000259" key="13">
    <source>
        <dbReference type="Pfam" id="PF00662"/>
    </source>
</evidence>
<feature type="transmembrane region" description="Helical" evidence="11">
    <location>
        <begin position="74"/>
        <end position="93"/>
    </location>
</feature>
<feature type="transmembrane region" description="Helical" evidence="11">
    <location>
        <begin position="599"/>
        <end position="616"/>
    </location>
</feature>
<keyword evidence="7" id="KW-0406">Ion transport</keyword>
<feature type="domain" description="NADH-Ubiquinone oxidoreductase (complex I) chain 5 N-terminal" evidence="13">
    <location>
        <begin position="61"/>
        <end position="108"/>
    </location>
</feature>
<feature type="domain" description="MrpA C-terminal/MbhE" evidence="16">
    <location>
        <begin position="681"/>
        <end position="760"/>
    </location>
</feature>
<feature type="domain" description="Na+/H+ antiporter MnhB subunit-related protein" evidence="14">
    <location>
        <begin position="817"/>
        <end position="939"/>
    </location>
</feature>
<feature type="region of interest" description="Disordered" evidence="10">
    <location>
        <begin position="952"/>
        <end position="975"/>
    </location>
</feature>
<dbReference type="RefSeq" id="WP_286051440.1">
    <property type="nucleotide sequence ID" value="NZ_JASVWF010000001.1"/>
</dbReference>
<feature type="transmembrane region" description="Helical" evidence="11">
    <location>
        <begin position="407"/>
        <end position="428"/>
    </location>
</feature>
<evidence type="ECO:0000256" key="3">
    <source>
        <dbReference type="ARBA" id="ARBA00022449"/>
    </source>
</evidence>
<dbReference type="NCBIfam" id="NF009284">
    <property type="entry name" value="PRK12644.1"/>
    <property type="match status" value="1"/>
</dbReference>
<evidence type="ECO:0000256" key="9">
    <source>
        <dbReference type="RuleBase" id="RU000320"/>
    </source>
</evidence>
<feature type="transmembrane region" description="Helical" evidence="11">
    <location>
        <begin position="648"/>
        <end position="666"/>
    </location>
</feature>
<feature type="transmembrane region" description="Helical" evidence="11">
    <location>
        <begin position="843"/>
        <end position="863"/>
    </location>
</feature>
<feature type="domain" description="MrpA C-terminal/MbhD" evidence="15">
    <location>
        <begin position="606"/>
        <end position="670"/>
    </location>
</feature>
<evidence type="ECO:0000259" key="15">
    <source>
        <dbReference type="Pfam" id="PF13244"/>
    </source>
</evidence>
<evidence type="ECO:0000259" key="12">
    <source>
        <dbReference type="Pfam" id="PF00361"/>
    </source>
</evidence>
<dbReference type="Pfam" id="PF20501">
    <property type="entry name" value="MbhE"/>
    <property type="match status" value="1"/>
</dbReference>
<evidence type="ECO:0000256" key="11">
    <source>
        <dbReference type="SAM" id="Phobius"/>
    </source>
</evidence>
<keyword evidence="6 11" id="KW-1133">Transmembrane helix</keyword>
<comment type="subcellular location">
    <subcellularLocation>
        <location evidence="1">Cell membrane</location>
        <topology evidence="1">Multi-pass membrane protein</topology>
    </subcellularLocation>
    <subcellularLocation>
        <location evidence="9">Membrane</location>
        <topology evidence="9">Multi-pass membrane protein</topology>
    </subcellularLocation>
</comment>
<dbReference type="PANTHER" id="PTHR43373:SF1">
    <property type="entry name" value="NA(+)_H(+) ANTIPORTER SUBUNIT A"/>
    <property type="match status" value="1"/>
</dbReference>
<evidence type="ECO:0000256" key="7">
    <source>
        <dbReference type="ARBA" id="ARBA00023065"/>
    </source>
</evidence>
<feature type="transmembrane region" description="Helical" evidence="11">
    <location>
        <begin position="365"/>
        <end position="387"/>
    </location>
</feature>
<evidence type="ECO:0000259" key="14">
    <source>
        <dbReference type="Pfam" id="PF04039"/>
    </source>
</evidence>
<evidence type="ECO:0000256" key="10">
    <source>
        <dbReference type="SAM" id="MobiDB-lite"/>
    </source>
</evidence>
<feature type="transmembrane region" description="Helical" evidence="11">
    <location>
        <begin position="562"/>
        <end position="587"/>
    </location>
</feature>
<dbReference type="EMBL" id="JASVWF010000001">
    <property type="protein sequence ID" value="MDL5155338.1"/>
    <property type="molecule type" value="Genomic_DNA"/>
</dbReference>
<feature type="transmembrane region" description="Helical" evidence="11">
    <location>
        <begin position="268"/>
        <end position="288"/>
    </location>
</feature>
<feature type="transmembrane region" description="Helical" evidence="11">
    <location>
        <begin position="495"/>
        <end position="518"/>
    </location>
</feature>
<feature type="transmembrane region" description="Helical" evidence="11">
    <location>
        <begin position="920"/>
        <end position="942"/>
    </location>
</feature>
<feature type="transmembrane region" description="Helical" evidence="11">
    <location>
        <begin position="129"/>
        <end position="146"/>
    </location>
</feature>
<evidence type="ECO:0000259" key="16">
    <source>
        <dbReference type="Pfam" id="PF20501"/>
    </source>
</evidence>
<dbReference type="Pfam" id="PF13244">
    <property type="entry name" value="MbhD"/>
    <property type="match status" value="1"/>
</dbReference>
<dbReference type="PRINTS" id="PR01434">
    <property type="entry name" value="NADHDHGNASE5"/>
</dbReference>
<proteinExistence type="predicted"/>
<evidence type="ECO:0000256" key="5">
    <source>
        <dbReference type="ARBA" id="ARBA00022692"/>
    </source>
</evidence>
<dbReference type="Pfam" id="PF04039">
    <property type="entry name" value="MnhB"/>
    <property type="match status" value="1"/>
</dbReference>
<keyword evidence="18" id="KW-1185">Reference proteome</keyword>
<feature type="transmembrane region" description="Helical" evidence="11">
    <location>
        <begin position="449"/>
        <end position="475"/>
    </location>
</feature>
<evidence type="ECO:0000313" key="18">
    <source>
        <dbReference type="Proteomes" id="UP001231924"/>
    </source>
</evidence>
<dbReference type="Proteomes" id="UP001231924">
    <property type="component" value="Unassembled WGS sequence"/>
</dbReference>
<keyword evidence="4" id="KW-1003">Cell membrane</keyword>
<dbReference type="Pfam" id="PF00662">
    <property type="entry name" value="Proton_antipo_N"/>
    <property type="match status" value="1"/>
</dbReference>
<dbReference type="InterPro" id="IPR050616">
    <property type="entry name" value="CPA3_Na-H_Antiporter_A"/>
</dbReference>
<evidence type="ECO:0000256" key="1">
    <source>
        <dbReference type="ARBA" id="ARBA00004651"/>
    </source>
</evidence>
<dbReference type="InterPro" id="IPR007182">
    <property type="entry name" value="MnhB"/>
</dbReference>
<gene>
    <name evidence="17" type="ORF">QRT03_05175</name>
</gene>
<accession>A0ABT7M7B8</accession>
<dbReference type="InterPro" id="IPR001516">
    <property type="entry name" value="Proton_antipo_N"/>
</dbReference>
<comment type="caution">
    <text evidence="17">The sequence shown here is derived from an EMBL/GenBank/DDBJ whole genome shotgun (WGS) entry which is preliminary data.</text>
</comment>
<dbReference type="Pfam" id="PF00361">
    <property type="entry name" value="Proton_antipo_M"/>
    <property type="match status" value="1"/>
</dbReference>
<feature type="transmembrane region" description="Helical" evidence="11">
    <location>
        <begin position="158"/>
        <end position="180"/>
    </location>
</feature>
<feature type="transmembrane region" description="Helical" evidence="11">
    <location>
        <begin position="686"/>
        <end position="706"/>
    </location>
</feature>
<evidence type="ECO:0000256" key="4">
    <source>
        <dbReference type="ARBA" id="ARBA00022475"/>
    </source>
</evidence>
<dbReference type="InterPro" id="IPR025383">
    <property type="entry name" value="MrpA_C/MbhD"/>
</dbReference>
<feature type="transmembrane region" description="Helical" evidence="11">
    <location>
        <begin position="875"/>
        <end position="900"/>
    </location>
</feature>
<dbReference type="InterPro" id="IPR001750">
    <property type="entry name" value="ND/Mrp_TM"/>
</dbReference>
<feature type="transmembrane region" description="Helical" evidence="11">
    <location>
        <begin position="192"/>
        <end position="217"/>
    </location>
</feature>
<feature type="transmembrane region" description="Helical" evidence="11">
    <location>
        <begin position="295"/>
        <end position="314"/>
    </location>
</feature>
<evidence type="ECO:0000256" key="8">
    <source>
        <dbReference type="ARBA" id="ARBA00023136"/>
    </source>
</evidence>
<protein>
    <submittedName>
        <fullName evidence="17">Na+/H+ antiporter subunit A</fullName>
    </submittedName>
</protein>
<organism evidence="17 18">
    <name type="scientific">Actinomycetospora termitidis</name>
    <dbReference type="NCBI Taxonomy" id="3053470"/>
    <lineage>
        <taxon>Bacteria</taxon>
        <taxon>Bacillati</taxon>
        <taxon>Actinomycetota</taxon>
        <taxon>Actinomycetes</taxon>
        <taxon>Pseudonocardiales</taxon>
        <taxon>Pseudonocardiaceae</taxon>
        <taxon>Actinomycetospora</taxon>
    </lineage>
</organism>
<evidence type="ECO:0000313" key="17">
    <source>
        <dbReference type="EMBL" id="MDL5155338.1"/>
    </source>
</evidence>
<feature type="domain" description="NADH:quinone oxidoreductase/Mrp antiporter transmembrane" evidence="12">
    <location>
        <begin position="125"/>
        <end position="400"/>
    </location>
</feature>
<keyword evidence="3" id="KW-0050">Antiport</keyword>
<sequence>MLVLLAVHAAAALLAPVLVRSLGRSAFLGLALVPAAGFAYVLTRLPVVLDGGEVTDGFTWIPALGVDVAVRLDALSAVLSLLVTGVGALVVLYCARYFTPSSGGLPRFAGVLLAFAGAMLALVWADDVVVLYVSWELTTIFSFLLVGQDAHKRASRAAAMQALTITAAGGLTMLVGLVVLAEAAGTYRLSGIVAVGPSLGGAAVTAGVICVLVGALSKSALIPFHFWLPSAMAAPTPVSAFLHAAAMVKAGVYLVLRLAPGFADDPGWRPVVAIAAGATMLLGGIVAARQTDLKLLLAHGTVSQLGFMILLAGAGTRDAALAAIGLVVAHALFKSALFLSVGVIDRCAGTRDLRELSGLGRRAPALAIAATLAAASMAGIPPLLGFVTKEGAFEAFLHRAYGPFAEVLLAVVVLGSVLTVAYSARFVLGAFTDVFTTDARTEWIRPGALFLGAPVLLGLASLVAGPAIPGIAPLLTRYADTLAASYPTPLELKLWPGLTVAFGLSVLAIVLGLVLAWPRVAARAAAVRPLHAVRSEVTWRALVHAVENGALRVTAQTQRGSLAVVLCTILGVLVAGPGVVLIASGALGEVRVDRVADSPAQVVAAVLAVASTVAAARAKRRLAAVLLVGGLGYAVAVIFALAGAPDVALTQALVETMTLVVVVLVLRRLPADITEHHSPRRRLARLLIAAPIGVLVALLGATALGARTAEPVSQAFPSQAYGFGAGQNVVNVTLVDIRAWDTIGELSVLLAAATGVASLVFLDRRTGTPPGGTRRRRRAPVGPGPVAGSGWLRGPTLERLARQLRPGPRVTERTLLLEVVTRLVFPTIMVLSIYFLFAGHNAPGGGFAGGLLAGLALVVRYVAGGRYELGEAAPVEAGTLLGTGLLLAGLSGAAGLLFGGEVLQTWVLEGEVPVLGHVKFVSSLIFDVGVYLIVVGLVLDVLRSLGAELDRLGDTPGPSNAPTRQPVGAEKEARA</sequence>
<keyword evidence="2" id="KW-0813">Transport</keyword>
<dbReference type="InterPro" id="IPR046806">
    <property type="entry name" value="MrpA_C/MbhE"/>
</dbReference>
<feature type="transmembrane region" description="Helical" evidence="11">
    <location>
        <begin position="105"/>
        <end position="123"/>
    </location>
</feature>
<feature type="transmembrane region" description="Helical" evidence="11">
    <location>
        <begin position="320"/>
        <end position="344"/>
    </location>
</feature>
<feature type="transmembrane region" description="Helical" evidence="11">
    <location>
        <begin position="815"/>
        <end position="837"/>
    </location>
</feature>
<feature type="transmembrane region" description="Helical" evidence="11">
    <location>
        <begin position="623"/>
        <end position="642"/>
    </location>
</feature>
<feature type="transmembrane region" description="Helical" evidence="11">
    <location>
        <begin position="743"/>
        <end position="762"/>
    </location>
</feature>
<name>A0ABT7M7B8_9PSEU</name>